<dbReference type="AlphaFoldDB" id="A0A135LLS1"/>
<dbReference type="Proteomes" id="UP000070168">
    <property type="component" value="Unassembled WGS sequence"/>
</dbReference>
<proteinExistence type="predicted"/>
<gene>
    <name evidence="2" type="ORF">PGRI_058740</name>
</gene>
<dbReference type="RefSeq" id="XP_040648442.1">
    <property type="nucleotide sequence ID" value="XM_040793587.1"/>
</dbReference>
<feature type="region of interest" description="Disordered" evidence="1">
    <location>
        <begin position="197"/>
        <end position="236"/>
    </location>
</feature>
<dbReference type="GeneID" id="63708887"/>
<protein>
    <submittedName>
        <fullName evidence="2">Uncharacterized protein</fullName>
    </submittedName>
</protein>
<reference evidence="2 3" key="1">
    <citation type="journal article" date="2016" name="BMC Genomics">
        <title>Genome sequencing and secondary metabolism of the postharvest pathogen Penicillium griseofulvum.</title>
        <authorList>
            <person name="Banani H."/>
            <person name="Marcet-Houben M."/>
            <person name="Ballester A.R."/>
            <person name="Abbruscato P."/>
            <person name="Gonzalez-Candelas L."/>
            <person name="Gabaldon T."/>
            <person name="Spadaro D."/>
        </authorList>
    </citation>
    <scope>NUCLEOTIDE SEQUENCE [LARGE SCALE GENOMIC DNA]</scope>
    <source>
        <strain evidence="2 3">PG3</strain>
    </source>
</reference>
<evidence type="ECO:0000256" key="1">
    <source>
        <dbReference type="SAM" id="MobiDB-lite"/>
    </source>
</evidence>
<evidence type="ECO:0000313" key="2">
    <source>
        <dbReference type="EMBL" id="KXG49906.1"/>
    </source>
</evidence>
<dbReference type="OrthoDB" id="4357081at2759"/>
<dbReference type="OMA" id="YLAYNRP"/>
<dbReference type="EMBL" id="LHQR01000048">
    <property type="protein sequence ID" value="KXG49906.1"/>
    <property type="molecule type" value="Genomic_DNA"/>
</dbReference>
<keyword evidence="3" id="KW-1185">Reference proteome</keyword>
<evidence type="ECO:0000313" key="3">
    <source>
        <dbReference type="Proteomes" id="UP000070168"/>
    </source>
</evidence>
<comment type="caution">
    <text evidence="2">The sequence shown here is derived from an EMBL/GenBank/DDBJ whole genome shotgun (WGS) entry which is preliminary data.</text>
</comment>
<sequence>MSVMLDTTSSRLFQTTRNGFQAKCQQLIDDILHNGLSLENELDGRVGQLHRSLEQLKRAGQMMAIDSPTNELVGVVPAGFFTVLIDRPGQNPMSEFDWACIYTADTLNMLTSEFMRHRAPAEVARNLETQSFLWDLVVPFPPTISQAEDSAPRPYVNALRIPRPASFARMHSRIPVRPRLPPPVDTYLAYNRPVPGPYTPALPPRPVDEFVSDSEPESPPDPSTMGLYRRPSLQPR</sequence>
<accession>A0A135LLS1</accession>
<organism evidence="2 3">
    <name type="scientific">Penicillium patulum</name>
    <name type="common">Penicillium griseofulvum</name>
    <dbReference type="NCBI Taxonomy" id="5078"/>
    <lineage>
        <taxon>Eukaryota</taxon>
        <taxon>Fungi</taxon>
        <taxon>Dikarya</taxon>
        <taxon>Ascomycota</taxon>
        <taxon>Pezizomycotina</taxon>
        <taxon>Eurotiomycetes</taxon>
        <taxon>Eurotiomycetidae</taxon>
        <taxon>Eurotiales</taxon>
        <taxon>Aspergillaceae</taxon>
        <taxon>Penicillium</taxon>
    </lineage>
</organism>
<name>A0A135LLS1_PENPA</name>